<name>A0A6C1ECA1_SACPS</name>
<feature type="region of interest" description="Disordered" evidence="6">
    <location>
        <begin position="688"/>
        <end position="725"/>
    </location>
</feature>
<keyword evidence="10" id="KW-1185">Reference proteome</keyword>
<evidence type="ECO:0000259" key="8">
    <source>
        <dbReference type="PROSITE" id="PS50280"/>
    </source>
</evidence>
<feature type="compositionally biased region" description="Polar residues" evidence="6">
    <location>
        <begin position="212"/>
        <end position="228"/>
    </location>
</feature>
<dbReference type="InterPro" id="IPR011011">
    <property type="entry name" value="Znf_FYVE_PHD"/>
</dbReference>
<dbReference type="GO" id="GO:0034967">
    <property type="term" value="C:Set3 complex"/>
    <property type="evidence" value="ECO:0007669"/>
    <property type="project" value="TreeGrafter"/>
</dbReference>
<dbReference type="Proteomes" id="UP000501346">
    <property type="component" value="Chromosome SeXI"/>
</dbReference>
<dbReference type="PROSITE" id="PS50280">
    <property type="entry name" value="SET"/>
    <property type="match status" value="1"/>
</dbReference>
<dbReference type="InterPro" id="IPR044435">
    <property type="entry name" value="Set3/4_SET"/>
</dbReference>
<protein>
    <submittedName>
        <fullName evidence="9">SET domain-containing protein 3</fullName>
    </submittedName>
</protein>
<feature type="compositionally biased region" description="Basic and acidic residues" evidence="6">
    <location>
        <begin position="699"/>
        <end position="711"/>
    </location>
</feature>
<evidence type="ECO:0000313" key="10">
    <source>
        <dbReference type="Proteomes" id="UP000501346"/>
    </source>
</evidence>
<dbReference type="Gene3D" id="2.170.270.10">
    <property type="entry name" value="SET domain"/>
    <property type="match status" value="1"/>
</dbReference>
<evidence type="ECO:0000256" key="2">
    <source>
        <dbReference type="ARBA" id="ARBA00022771"/>
    </source>
</evidence>
<feature type="region of interest" description="Disordered" evidence="6">
    <location>
        <begin position="72"/>
        <end position="107"/>
    </location>
</feature>
<dbReference type="GO" id="GO:0070210">
    <property type="term" value="C:Rpd3L-Expanded complex"/>
    <property type="evidence" value="ECO:0007669"/>
    <property type="project" value="TreeGrafter"/>
</dbReference>
<keyword evidence="2 5" id="KW-0863">Zinc-finger</keyword>
<dbReference type="PROSITE" id="PS50016">
    <property type="entry name" value="ZF_PHD_2"/>
    <property type="match status" value="1"/>
</dbReference>
<keyword evidence="3" id="KW-0862">Zinc</keyword>
<evidence type="ECO:0000259" key="7">
    <source>
        <dbReference type="PROSITE" id="PS50016"/>
    </source>
</evidence>
<sequence length="755" mass="86300">MSLPTSKEQSLLDDASTLLLFSKGKKPEEVSTADSKAGIAGCDDDYEREKKGAVAMAAAALATAASVPLPLKTSTQHMMPKATAAITTEEEEEEEEEEEKEKEVEKRTQWPVPDTYIVDPDAGIITCICDMNDDDGFTIQCDHCNRWQHAICYGIKDVEMAPDDYLCNSCDPRKVDIELARRIQHSRLGVKTTVSAPSDINSNRNNSRDRALSTTGNDSGETLSTDQENSSHKDKKRKRNPSNNSLESKTESTSATPSEVSANIQKKKEHFLSAKDAYGAIYLPLKKYVFKSDLIELFLKMHMDDEWVVQYSHRTFKAIPIEVRPYADIAYSRTYPGFTKLGVYLKRNCFKGDFVQEFLGELDFQKNYLTDPRNHYRIWGTTKRRVIFHPHWPIYIDARSSGNLTRYLRRSCQPNVELVTIRLQELDHTNDNNNRMNVNKIKFALRALRDISEEEELYIKWQWDLKHPISKLINGSATIESLTDLEKYGLIDSIETILSNGECGCGSNSKDCYLLKVKRFSQSLYKSVKLRMKISNRYKLNEILNKYENKKRREPPILNWLEEKAQTAIERAPILLEKYHQQKFLNRNDGITITQSTMVNTDEVCNIAKPFKINLLSRYSSNVNTPEENDTEGKYNTIKKSSDYDESHITNIKELPIPIHLPVAKAPGQITCELNNGQLKNEHILTRSPSLSSFNNDLSEEKEHHVAKEPMTDASMSSRHELSPESIRHLADFSSSQLHSKKKLSFADYRKKLLK</sequence>
<dbReference type="PANTHER" id="PTHR46462:SF3">
    <property type="entry name" value="UPSET, ISOFORM A"/>
    <property type="match status" value="1"/>
</dbReference>
<proteinExistence type="predicted"/>
<dbReference type="GO" id="GO:0006355">
    <property type="term" value="P:regulation of DNA-templated transcription"/>
    <property type="evidence" value="ECO:0007669"/>
    <property type="project" value="TreeGrafter"/>
</dbReference>
<dbReference type="Pfam" id="PF20826">
    <property type="entry name" value="PHD_5"/>
    <property type="match status" value="1"/>
</dbReference>
<evidence type="ECO:0000256" key="6">
    <source>
        <dbReference type="SAM" id="MobiDB-lite"/>
    </source>
</evidence>
<evidence type="ECO:0000256" key="3">
    <source>
        <dbReference type="ARBA" id="ARBA00022833"/>
    </source>
</evidence>
<dbReference type="CDD" id="cd19183">
    <property type="entry name" value="SET_SpSET3-like"/>
    <property type="match status" value="1"/>
</dbReference>
<evidence type="ECO:0000256" key="4">
    <source>
        <dbReference type="ARBA" id="ARBA00022853"/>
    </source>
</evidence>
<dbReference type="GO" id="GO:0006325">
    <property type="term" value="P:chromatin organization"/>
    <property type="evidence" value="ECO:0007669"/>
    <property type="project" value="UniProtKB-KW"/>
</dbReference>
<dbReference type="OrthoDB" id="20872at2759"/>
<dbReference type="PROSITE" id="PS01359">
    <property type="entry name" value="ZF_PHD_1"/>
    <property type="match status" value="1"/>
</dbReference>
<feature type="domain" description="PHD-type" evidence="7">
    <location>
        <begin position="124"/>
        <end position="173"/>
    </location>
</feature>
<dbReference type="InterPro" id="IPR001214">
    <property type="entry name" value="SET_dom"/>
</dbReference>
<dbReference type="CDD" id="cd15550">
    <property type="entry name" value="PHD_MLL5"/>
    <property type="match status" value="1"/>
</dbReference>
<dbReference type="GO" id="GO:0008270">
    <property type="term" value="F:zinc ion binding"/>
    <property type="evidence" value="ECO:0007669"/>
    <property type="project" value="UniProtKB-KW"/>
</dbReference>
<feature type="compositionally biased region" description="Polar residues" evidence="6">
    <location>
        <begin position="688"/>
        <end position="697"/>
    </location>
</feature>
<gene>
    <name evidence="9" type="primary">SET3_2</name>
    <name evidence="9" type="ORF">GRS66_009103</name>
</gene>
<evidence type="ECO:0000256" key="5">
    <source>
        <dbReference type="PROSITE-ProRule" id="PRU00146"/>
    </source>
</evidence>
<dbReference type="Gene3D" id="3.30.40.10">
    <property type="entry name" value="Zinc/RING finger domain, C3HC4 (zinc finger)"/>
    <property type="match status" value="1"/>
</dbReference>
<accession>A0A6C1ECA1</accession>
<dbReference type="SUPFAM" id="SSF82199">
    <property type="entry name" value="SET domain"/>
    <property type="match status" value="1"/>
</dbReference>
<dbReference type="PANTHER" id="PTHR46462">
    <property type="entry name" value="UPSET, ISOFORM A"/>
    <property type="match status" value="1"/>
</dbReference>
<keyword evidence="1" id="KW-0479">Metal-binding</keyword>
<dbReference type="InterPro" id="IPR046341">
    <property type="entry name" value="SET_dom_sf"/>
</dbReference>
<feature type="region of interest" description="Disordered" evidence="6">
    <location>
        <begin position="194"/>
        <end position="262"/>
    </location>
</feature>
<dbReference type="SMART" id="SM00317">
    <property type="entry name" value="SET"/>
    <property type="match status" value="1"/>
</dbReference>
<dbReference type="InterPro" id="IPR001965">
    <property type="entry name" value="Znf_PHD"/>
</dbReference>
<feature type="compositionally biased region" description="Polar residues" evidence="6">
    <location>
        <begin position="241"/>
        <end position="262"/>
    </location>
</feature>
<dbReference type="Pfam" id="PF00856">
    <property type="entry name" value="SET"/>
    <property type="match status" value="1"/>
</dbReference>
<dbReference type="SMART" id="SM00249">
    <property type="entry name" value="PHD"/>
    <property type="match status" value="1"/>
</dbReference>
<dbReference type="AlphaFoldDB" id="A0A6C1ECA1"/>
<feature type="compositionally biased region" description="Acidic residues" evidence="6">
    <location>
        <begin position="88"/>
        <end position="100"/>
    </location>
</feature>
<dbReference type="EMBL" id="CP049008">
    <property type="protein sequence ID" value="QID86473.1"/>
    <property type="molecule type" value="Genomic_DNA"/>
</dbReference>
<evidence type="ECO:0000313" key="9">
    <source>
        <dbReference type="EMBL" id="QID86473.1"/>
    </source>
</evidence>
<dbReference type="SUPFAM" id="SSF57903">
    <property type="entry name" value="FYVE/PHD zinc finger"/>
    <property type="match status" value="1"/>
</dbReference>
<reference evidence="9 10" key="1">
    <citation type="journal article" date="2019" name="BMC Genomics">
        <title>Chromosome level assembly and comparative genome analysis confirm lager-brewing yeasts originated from a single hybridization.</title>
        <authorList>
            <person name="Salazar A.N."/>
            <person name="Gorter de Vries A.R."/>
            <person name="van den Broek M."/>
            <person name="Brouwers N."/>
            <person name="de la Torre Cortes P."/>
            <person name="Kuijpers N.G.A."/>
            <person name="Daran J.G."/>
            <person name="Abeel T."/>
        </authorList>
    </citation>
    <scope>NUCLEOTIDE SEQUENCE [LARGE SCALE GENOMIC DNA]</scope>
    <source>
        <strain evidence="9 10">CBS 1483</strain>
    </source>
</reference>
<dbReference type="InterPro" id="IPR019787">
    <property type="entry name" value="Znf_PHD-finger"/>
</dbReference>
<feature type="domain" description="SET" evidence="8">
    <location>
        <begin position="319"/>
        <end position="462"/>
    </location>
</feature>
<evidence type="ECO:0000256" key="1">
    <source>
        <dbReference type="ARBA" id="ARBA00022723"/>
    </source>
</evidence>
<organism evidence="9 10">
    <name type="scientific">Saccharomyces pastorianus</name>
    <name type="common">Lager yeast</name>
    <name type="synonym">Saccharomyces cerevisiae x Saccharomyces eubayanus</name>
    <dbReference type="NCBI Taxonomy" id="27292"/>
    <lineage>
        <taxon>Eukaryota</taxon>
        <taxon>Fungi</taxon>
        <taxon>Dikarya</taxon>
        <taxon>Ascomycota</taxon>
        <taxon>Saccharomycotina</taxon>
        <taxon>Saccharomycetes</taxon>
        <taxon>Saccharomycetales</taxon>
        <taxon>Saccharomycetaceae</taxon>
        <taxon>Saccharomyces</taxon>
    </lineage>
</organism>
<dbReference type="InterPro" id="IPR019786">
    <property type="entry name" value="Zinc_finger_PHD-type_CS"/>
</dbReference>
<dbReference type="InterPro" id="IPR013083">
    <property type="entry name" value="Znf_RING/FYVE/PHD"/>
</dbReference>
<keyword evidence="4" id="KW-0156">Chromatin regulator</keyword>